<gene>
    <name evidence="1" type="ORF">WNY59_09660</name>
</gene>
<proteinExistence type="predicted"/>
<organism evidence="1 2">
    <name type="scientific">Ahrensia kielensis</name>
    <dbReference type="NCBI Taxonomy" id="76980"/>
    <lineage>
        <taxon>Bacteria</taxon>
        <taxon>Pseudomonadati</taxon>
        <taxon>Pseudomonadota</taxon>
        <taxon>Alphaproteobacteria</taxon>
        <taxon>Hyphomicrobiales</taxon>
        <taxon>Ahrensiaceae</taxon>
        <taxon>Ahrensia</taxon>
    </lineage>
</organism>
<dbReference type="Proteomes" id="UP001477870">
    <property type="component" value="Unassembled WGS sequence"/>
</dbReference>
<dbReference type="RefSeq" id="WP_342848276.1">
    <property type="nucleotide sequence ID" value="NZ_JBBMQO010000005.1"/>
</dbReference>
<name>A0ABU9T6V3_9HYPH</name>
<protein>
    <submittedName>
        <fullName evidence="1">Uncharacterized protein</fullName>
    </submittedName>
</protein>
<keyword evidence="2" id="KW-1185">Reference proteome</keyword>
<evidence type="ECO:0000313" key="2">
    <source>
        <dbReference type="Proteomes" id="UP001477870"/>
    </source>
</evidence>
<reference evidence="1 2" key="1">
    <citation type="submission" date="2024-03" db="EMBL/GenBank/DDBJ databases">
        <title>Community enrichment and isolation of bacterial strains for fucoidan degradation.</title>
        <authorList>
            <person name="Sichert A."/>
        </authorList>
    </citation>
    <scope>NUCLEOTIDE SEQUENCE [LARGE SCALE GENOMIC DNA]</scope>
    <source>
        <strain evidence="1 2">AS62</strain>
    </source>
</reference>
<sequence>MGKTSSVATVFLDANIFKFSAIKKHVYLPKRQDIIWGPFVHETNVYEPYTVNSLDKVTSEILRKDSILLAMAAFAGISGKLKFYYHREVEQETCGLPGMTTASGRFFECPLEEVADPEDAYSRILYGGGKHYKAHTQDFLSNIRNPRYLEIAKVTGAYQGKDKPLNLNQALDAFHIWCAESAGIEYFMTMDYKLKKVVERSKLQSSVQITTPSQLLQTTVPQMGLFGGFSFLWKGVRFAKKNTKFQSRSGWK</sequence>
<comment type="caution">
    <text evidence="1">The sequence shown here is derived from an EMBL/GenBank/DDBJ whole genome shotgun (WGS) entry which is preliminary data.</text>
</comment>
<dbReference type="EMBL" id="JBBMQO010000005">
    <property type="protein sequence ID" value="MEM5501853.1"/>
    <property type="molecule type" value="Genomic_DNA"/>
</dbReference>
<evidence type="ECO:0000313" key="1">
    <source>
        <dbReference type="EMBL" id="MEM5501853.1"/>
    </source>
</evidence>
<accession>A0ABU9T6V3</accession>